<dbReference type="InParanoid" id="A0A1S4LU18"/>
<reference evidence="3" key="1">
    <citation type="submission" date="2008-03" db="EMBL/GenBank/DDBJ databases">
        <title>Annotation of Ixodes scapularis.</title>
        <authorList>
            <consortium name="Ixodes scapularis Genome Project Consortium"/>
            <person name="Caler E."/>
            <person name="Hannick L.I."/>
            <person name="Bidwell S."/>
            <person name="Joardar V."/>
            <person name="Thiagarajan M."/>
            <person name="Amedeo P."/>
            <person name="Galinsky K.J."/>
            <person name="Schobel S."/>
            <person name="Inman J."/>
            <person name="Hostetler J."/>
            <person name="Miller J."/>
            <person name="Hammond M."/>
            <person name="Megy K."/>
            <person name="Lawson D."/>
            <person name="Kodira C."/>
            <person name="Sutton G."/>
            <person name="Meyer J."/>
            <person name="Hill C.A."/>
            <person name="Birren B."/>
            <person name="Nene V."/>
            <person name="Collins F."/>
            <person name="Alarcon-Chaidez F."/>
            <person name="Wikel S."/>
            <person name="Strausberg R."/>
        </authorList>
    </citation>
    <scope>NUCLEOTIDE SEQUENCE [LARGE SCALE GENOMIC DNA]</scope>
    <source>
        <strain evidence="3">Wikel</strain>
    </source>
</reference>
<keyword evidence="3" id="KW-1185">Reference proteome</keyword>
<protein>
    <submittedName>
        <fullName evidence="2">Uncharacterized protein</fullName>
    </submittedName>
</protein>
<dbReference type="Proteomes" id="UP000001555">
    <property type="component" value="Unassembled WGS sequence"/>
</dbReference>
<dbReference type="EMBL" id="ABJB010741694">
    <property type="status" value="NOT_ANNOTATED_CDS"/>
    <property type="molecule type" value="Genomic_DNA"/>
</dbReference>
<feature type="compositionally biased region" description="Low complexity" evidence="1">
    <location>
        <begin position="1"/>
        <end position="22"/>
    </location>
</feature>
<proteinExistence type="predicted"/>
<sequence>APTPRTTCSTTRPSPTSPCCSPVNPRGDGPDTPAPSHSILPCSVRVNAYNSWFNIVSLI</sequence>
<dbReference type="EMBL" id="ABJB011118994">
    <property type="status" value="NOT_ANNOTATED_CDS"/>
    <property type="molecule type" value="Genomic_DNA"/>
</dbReference>
<reference evidence="2" key="2">
    <citation type="submission" date="2020-05" db="UniProtKB">
        <authorList>
            <consortium name="EnsemblMetazoa"/>
        </authorList>
    </citation>
    <scope>IDENTIFICATION</scope>
    <source>
        <strain evidence="2">wikel</strain>
    </source>
</reference>
<organism evidence="2 3">
    <name type="scientific">Ixodes scapularis</name>
    <name type="common">Black-legged tick</name>
    <name type="synonym">Deer tick</name>
    <dbReference type="NCBI Taxonomy" id="6945"/>
    <lineage>
        <taxon>Eukaryota</taxon>
        <taxon>Metazoa</taxon>
        <taxon>Ecdysozoa</taxon>
        <taxon>Arthropoda</taxon>
        <taxon>Chelicerata</taxon>
        <taxon>Arachnida</taxon>
        <taxon>Acari</taxon>
        <taxon>Parasitiformes</taxon>
        <taxon>Ixodida</taxon>
        <taxon>Ixodoidea</taxon>
        <taxon>Ixodidae</taxon>
        <taxon>Ixodinae</taxon>
        <taxon>Ixodes</taxon>
    </lineage>
</organism>
<accession>A0A1S4LU18</accession>
<dbReference type="EMBL" id="ABJB010627118">
    <property type="status" value="NOT_ANNOTATED_CDS"/>
    <property type="molecule type" value="Genomic_DNA"/>
</dbReference>
<evidence type="ECO:0000313" key="2">
    <source>
        <dbReference type="EnsemblMetazoa" id="ISCW019152-PA"/>
    </source>
</evidence>
<feature type="region of interest" description="Disordered" evidence="1">
    <location>
        <begin position="1"/>
        <end position="34"/>
    </location>
</feature>
<dbReference type="EnsemblMetazoa" id="ISCW019152-RA">
    <property type="protein sequence ID" value="ISCW019152-PA"/>
    <property type="gene ID" value="ISCW019152"/>
</dbReference>
<dbReference type="AlphaFoldDB" id="A0A1S4LU18"/>
<evidence type="ECO:0000313" key="3">
    <source>
        <dbReference type="Proteomes" id="UP000001555"/>
    </source>
</evidence>
<dbReference type="EMBL" id="ABJB010694673">
    <property type="status" value="NOT_ANNOTATED_CDS"/>
    <property type="molecule type" value="Genomic_DNA"/>
</dbReference>
<name>A0A1S4LU18_IXOSC</name>
<evidence type="ECO:0000256" key="1">
    <source>
        <dbReference type="SAM" id="MobiDB-lite"/>
    </source>
</evidence>
<dbReference type="VEuPathDB" id="VectorBase:ISCW019152"/>